<reference evidence="2" key="2">
    <citation type="journal article" date="2017" name="J. Anim. Genet.">
        <title>Multiple reference genome sequences of hot pepper reveal the massive evolution of plant disease resistance genes by retroduplication.</title>
        <authorList>
            <person name="Kim S."/>
            <person name="Park J."/>
            <person name="Yeom S.-I."/>
            <person name="Kim Y.-M."/>
            <person name="Seo E."/>
            <person name="Kim K.-T."/>
            <person name="Kim M.-S."/>
            <person name="Lee J.M."/>
            <person name="Cheong K."/>
            <person name="Shin H.-S."/>
            <person name="Kim S.-B."/>
            <person name="Han K."/>
            <person name="Lee J."/>
            <person name="Park M."/>
            <person name="Lee H.-A."/>
            <person name="Lee H.-Y."/>
            <person name="Lee Y."/>
            <person name="Oh S."/>
            <person name="Lee J.H."/>
            <person name="Choi E."/>
            <person name="Choi E."/>
            <person name="Lee S.E."/>
            <person name="Jeon J."/>
            <person name="Kim H."/>
            <person name="Choi G."/>
            <person name="Song H."/>
            <person name="Lee J."/>
            <person name="Lee S.-C."/>
            <person name="Kwon J.-K."/>
            <person name="Lee H.-Y."/>
            <person name="Koo N."/>
            <person name="Hong Y."/>
            <person name="Kim R.W."/>
            <person name="Kang W.-H."/>
            <person name="Huh J.H."/>
            <person name="Kang B.-C."/>
            <person name="Yang T.-J."/>
            <person name="Lee Y.-H."/>
            <person name="Bennetzen J.L."/>
            <person name="Choi D."/>
        </authorList>
    </citation>
    <scope>NUCLEOTIDE SEQUENCE [LARGE SCALE GENOMIC DNA]</scope>
    <source>
        <strain evidence="2">cv. PBC81</strain>
    </source>
</reference>
<dbReference type="PANTHER" id="PTHR47926">
    <property type="entry name" value="PENTATRICOPEPTIDE REPEAT-CONTAINING PROTEIN"/>
    <property type="match status" value="1"/>
</dbReference>
<dbReference type="EMBL" id="MLFT02000010">
    <property type="protein sequence ID" value="PHT35451.1"/>
    <property type="molecule type" value="Genomic_DNA"/>
</dbReference>
<dbReference type="Proteomes" id="UP000224567">
    <property type="component" value="Unassembled WGS sequence"/>
</dbReference>
<name>A0A2G2VR53_CAPBA</name>
<comment type="caution">
    <text evidence="1">The sequence shown here is derived from an EMBL/GenBank/DDBJ whole genome shotgun (WGS) entry which is preliminary data.</text>
</comment>
<dbReference type="OrthoDB" id="1731741at2759"/>
<proteinExistence type="predicted"/>
<dbReference type="GO" id="GO:0003723">
    <property type="term" value="F:RNA binding"/>
    <property type="evidence" value="ECO:0007669"/>
    <property type="project" value="InterPro"/>
</dbReference>
<sequence length="117" mass="13080">MWETWVARVHSREVLVRGEGNAPDEITFFGAILACTHGGMVQKAGNSSKVMERRFSIAPKLEYYGCMVDLLGQAGKLEEAYDLIQSMIMLYGELCLEPAVSMAILNWLNKQSNSFLC</sequence>
<dbReference type="PANTHER" id="PTHR47926:SF540">
    <property type="entry name" value="PENTATRICOPEPTIDE REPEAT-CONTAINING PROTEIN"/>
    <property type="match status" value="1"/>
</dbReference>
<protein>
    <submittedName>
        <fullName evidence="1">Pentatricopeptide repeat-containing protein</fullName>
    </submittedName>
</protein>
<dbReference type="STRING" id="33114.A0A2G2VR53"/>
<gene>
    <name evidence="1" type="ORF">CQW23_23151</name>
</gene>
<evidence type="ECO:0000313" key="1">
    <source>
        <dbReference type="EMBL" id="PHT35451.1"/>
    </source>
</evidence>
<dbReference type="GO" id="GO:0009451">
    <property type="term" value="P:RNA modification"/>
    <property type="evidence" value="ECO:0007669"/>
    <property type="project" value="InterPro"/>
</dbReference>
<dbReference type="InterPro" id="IPR046960">
    <property type="entry name" value="PPR_At4g14850-like_plant"/>
</dbReference>
<evidence type="ECO:0000313" key="2">
    <source>
        <dbReference type="Proteomes" id="UP000224567"/>
    </source>
</evidence>
<organism evidence="1 2">
    <name type="scientific">Capsicum baccatum</name>
    <name type="common">Peruvian pepper</name>
    <dbReference type="NCBI Taxonomy" id="33114"/>
    <lineage>
        <taxon>Eukaryota</taxon>
        <taxon>Viridiplantae</taxon>
        <taxon>Streptophyta</taxon>
        <taxon>Embryophyta</taxon>
        <taxon>Tracheophyta</taxon>
        <taxon>Spermatophyta</taxon>
        <taxon>Magnoliopsida</taxon>
        <taxon>eudicotyledons</taxon>
        <taxon>Gunneridae</taxon>
        <taxon>Pentapetalae</taxon>
        <taxon>asterids</taxon>
        <taxon>lamiids</taxon>
        <taxon>Solanales</taxon>
        <taxon>Solanaceae</taxon>
        <taxon>Solanoideae</taxon>
        <taxon>Capsiceae</taxon>
        <taxon>Capsicum</taxon>
    </lineage>
</organism>
<dbReference type="InterPro" id="IPR011990">
    <property type="entry name" value="TPR-like_helical_dom_sf"/>
</dbReference>
<dbReference type="AlphaFoldDB" id="A0A2G2VR53"/>
<keyword evidence="2" id="KW-1185">Reference proteome</keyword>
<reference evidence="1 2" key="1">
    <citation type="journal article" date="2017" name="Genome Biol.">
        <title>New reference genome sequences of hot pepper reveal the massive evolution of plant disease-resistance genes by retroduplication.</title>
        <authorList>
            <person name="Kim S."/>
            <person name="Park J."/>
            <person name="Yeom S.I."/>
            <person name="Kim Y.M."/>
            <person name="Seo E."/>
            <person name="Kim K.T."/>
            <person name="Kim M.S."/>
            <person name="Lee J.M."/>
            <person name="Cheong K."/>
            <person name="Shin H.S."/>
            <person name="Kim S.B."/>
            <person name="Han K."/>
            <person name="Lee J."/>
            <person name="Park M."/>
            <person name="Lee H.A."/>
            <person name="Lee H.Y."/>
            <person name="Lee Y."/>
            <person name="Oh S."/>
            <person name="Lee J.H."/>
            <person name="Choi E."/>
            <person name="Choi E."/>
            <person name="Lee S.E."/>
            <person name="Jeon J."/>
            <person name="Kim H."/>
            <person name="Choi G."/>
            <person name="Song H."/>
            <person name="Lee J."/>
            <person name="Lee S.C."/>
            <person name="Kwon J.K."/>
            <person name="Lee H.Y."/>
            <person name="Koo N."/>
            <person name="Hong Y."/>
            <person name="Kim R.W."/>
            <person name="Kang W.H."/>
            <person name="Huh J.H."/>
            <person name="Kang B.C."/>
            <person name="Yang T.J."/>
            <person name="Lee Y.H."/>
            <person name="Bennetzen J.L."/>
            <person name="Choi D."/>
        </authorList>
    </citation>
    <scope>NUCLEOTIDE SEQUENCE [LARGE SCALE GENOMIC DNA]</scope>
    <source>
        <strain evidence="2">cv. PBC81</strain>
    </source>
</reference>
<accession>A0A2G2VR53</accession>
<dbReference type="Gene3D" id="1.25.40.10">
    <property type="entry name" value="Tetratricopeptide repeat domain"/>
    <property type="match status" value="1"/>
</dbReference>